<keyword evidence="1" id="KW-0175">Coiled coil</keyword>
<evidence type="ECO:0000313" key="2">
    <source>
        <dbReference type="EMBL" id="KAG2388998.1"/>
    </source>
</evidence>
<reference evidence="2 3" key="1">
    <citation type="journal article" date="2018" name="BMC Genomics">
        <title>The genome of Naegleria lovaniensis, the basis for a comparative approach to unravel pathogenicity factors of the human pathogenic amoeba N. fowleri.</title>
        <authorList>
            <person name="Liechti N."/>
            <person name="Schurch N."/>
            <person name="Bruggmann R."/>
            <person name="Wittwer M."/>
        </authorList>
    </citation>
    <scope>NUCLEOTIDE SEQUENCE [LARGE SCALE GENOMIC DNA]</scope>
    <source>
        <strain evidence="2 3">ATCC 30569</strain>
    </source>
</reference>
<dbReference type="EMBL" id="PYSW02000008">
    <property type="protein sequence ID" value="KAG2388998.1"/>
    <property type="molecule type" value="Genomic_DNA"/>
</dbReference>
<feature type="coiled-coil region" evidence="1">
    <location>
        <begin position="80"/>
        <end position="177"/>
    </location>
</feature>
<organism evidence="2 3">
    <name type="scientific">Naegleria lovaniensis</name>
    <name type="common">Amoeba</name>
    <dbReference type="NCBI Taxonomy" id="51637"/>
    <lineage>
        <taxon>Eukaryota</taxon>
        <taxon>Discoba</taxon>
        <taxon>Heterolobosea</taxon>
        <taxon>Tetramitia</taxon>
        <taxon>Eutetramitia</taxon>
        <taxon>Vahlkampfiidae</taxon>
        <taxon>Naegleria</taxon>
    </lineage>
</organism>
<accession>A0AA88GZ05</accession>
<sequence length="283" mass="33257">MLPARDLTATLSEVYKMQPVKNISCSKLEELNSKKALYIVKKYNEERIDEENDYAFISKAETVSEPSSTSQSPISNINMIQQFNQQMLLMRKELDKVKKNSDDQEKEITIMKKQNQDLKSEITIMKKQVTTLKNQNQDLQSEVTTLKKQNQDLQREVTTLKKQNQDVLQSIHEMQEDIDEMKYANTFGKVFKFLSSLILGHVCEDLKSKWENEQTQDRKVWMMAIEHYISSELITTIPVTKEQLSVVWSDYLIVRKARNRKTLSKKEAEVLLSWYEQHHLNEN</sequence>
<dbReference type="AlphaFoldDB" id="A0AA88GZ05"/>
<protein>
    <submittedName>
        <fullName evidence="2">Uncharacterized protein</fullName>
    </submittedName>
</protein>
<gene>
    <name evidence="2" type="ORF">C9374_014398</name>
</gene>
<dbReference type="Proteomes" id="UP000816034">
    <property type="component" value="Unassembled WGS sequence"/>
</dbReference>
<comment type="caution">
    <text evidence="2">The sequence shown here is derived from an EMBL/GenBank/DDBJ whole genome shotgun (WGS) entry which is preliminary data.</text>
</comment>
<evidence type="ECO:0000256" key="1">
    <source>
        <dbReference type="SAM" id="Coils"/>
    </source>
</evidence>
<name>A0AA88GZ05_NAELO</name>
<proteinExistence type="predicted"/>
<dbReference type="GeneID" id="68106851"/>
<dbReference type="RefSeq" id="XP_044552990.1">
    <property type="nucleotide sequence ID" value="XM_044690382.1"/>
</dbReference>
<evidence type="ECO:0000313" key="3">
    <source>
        <dbReference type="Proteomes" id="UP000816034"/>
    </source>
</evidence>
<keyword evidence="3" id="KW-1185">Reference proteome</keyword>
<dbReference type="Gene3D" id="1.10.287.1490">
    <property type="match status" value="1"/>
</dbReference>
<dbReference type="SUPFAM" id="SSF90257">
    <property type="entry name" value="Myosin rod fragments"/>
    <property type="match status" value="1"/>
</dbReference>